<accession>A0A813LJ39</accession>
<comment type="caution">
    <text evidence="2">The sequence shown here is derived from an EMBL/GenBank/DDBJ whole genome shotgun (WGS) entry which is preliminary data.</text>
</comment>
<evidence type="ECO:0000313" key="2">
    <source>
        <dbReference type="EMBL" id="CAE8735299.1"/>
    </source>
</evidence>
<protein>
    <submittedName>
        <fullName evidence="2">Uncharacterized protein</fullName>
    </submittedName>
</protein>
<dbReference type="EMBL" id="CAJNNV010025976">
    <property type="protein sequence ID" value="CAE8616839.1"/>
    <property type="molecule type" value="Genomic_DNA"/>
</dbReference>
<reference evidence="2" key="1">
    <citation type="submission" date="2021-02" db="EMBL/GenBank/DDBJ databases">
        <authorList>
            <person name="Dougan E. K."/>
            <person name="Rhodes N."/>
            <person name="Thang M."/>
            <person name="Chan C."/>
        </authorList>
    </citation>
    <scope>NUCLEOTIDE SEQUENCE</scope>
</reference>
<keyword evidence="4" id="KW-1185">Reference proteome</keyword>
<evidence type="ECO:0000313" key="4">
    <source>
        <dbReference type="Proteomes" id="UP000654075"/>
    </source>
</evidence>
<sequence>MLSSTATTASTTTATTTTTDDGVHQSLQLVPECLLSMPQVRNLRSVTQYRSGRCNYTLLTLWVYTKNRVTENCSKLGRGSTRLDALLVPGSSPNMQWDRITSIKVGPVAVCDIVPVKATSV</sequence>
<evidence type="ECO:0000313" key="3">
    <source>
        <dbReference type="Proteomes" id="UP000626109"/>
    </source>
</evidence>
<gene>
    <name evidence="1" type="ORF">PGLA1383_LOCUS34506</name>
    <name evidence="2" type="ORF">PGLA2088_LOCUS47761</name>
</gene>
<dbReference type="EMBL" id="CAJNNW010036534">
    <property type="protein sequence ID" value="CAE8735299.1"/>
    <property type="molecule type" value="Genomic_DNA"/>
</dbReference>
<organism evidence="2 3">
    <name type="scientific">Polarella glacialis</name>
    <name type="common">Dinoflagellate</name>
    <dbReference type="NCBI Taxonomy" id="89957"/>
    <lineage>
        <taxon>Eukaryota</taxon>
        <taxon>Sar</taxon>
        <taxon>Alveolata</taxon>
        <taxon>Dinophyceae</taxon>
        <taxon>Suessiales</taxon>
        <taxon>Suessiaceae</taxon>
        <taxon>Polarella</taxon>
    </lineage>
</organism>
<name>A0A813LJ39_POLGL</name>
<proteinExistence type="predicted"/>
<dbReference type="AlphaFoldDB" id="A0A813LJ39"/>
<evidence type="ECO:0000313" key="1">
    <source>
        <dbReference type="EMBL" id="CAE8616839.1"/>
    </source>
</evidence>
<dbReference type="Proteomes" id="UP000654075">
    <property type="component" value="Unassembled WGS sequence"/>
</dbReference>
<dbReference type="Proteomes" id="UP000626109">
    <property type="component" value="Unassembled WGS sequence"/>
</dbReference>